<dbReference type="SUPFAM" id="SSF56672">
    <property type="entry name" value="DNA/RNA polymerases"/>
    <property type="match status" value="1"/>
</dbReference>
<gene>
    <name evidence="2" type="ORF">CR513_48692</name>
</gene>
<organism evidence="2 3">
    <name type="scientific">Mucuna pruriens</name>
    <name type="common">Velvet bean</name>
    <name type="synonym">Dolichos pruriens</name>
    <dbReference type="NCBI Taxonomy" id="157652"/>
    <lineage>
        <taxon>Eukaryota</taxon>
        <taxon>Viridiplantae</taxon>
        <taxon>Streptophyta</taxon>
        <taxon>Embryophyta</taxon>
        <taxon>Tracheophyta</taxon>
        <taxon>Spermatophyta</taxon>
        <taxon>Magnoliopsida</taxon>
        <taxon>eudicotyledons</taxon>
        <taxon>Gunneridae</taxon>
        <taxon>Pentapetalae</taxon>
        <taxon>rosids</taxon>
        <taxon>fabids</taxon>
        <taxon>Fabales</taxon>
        <taxon>Fabaceae</taxon>
        <taxon>Papilionoideae</taxon>
        <taxon>50 kb inversion clade</taxon>
        <taxon>NPAAA clade</taxon>
        <taxon>indigoferoid/millettioid clade</taxon>
        <taxon>Phaseoleae</taxon>
        <taxon>Mucuna</taxon>
    </lineage>
</organism>
<evidence type="ECO:0000259" key="1">
    <source>
        <dbReference type="Pfam" id="PF17919"/>
    </source>
</evidence>
<comment type="caution">
    <text evidence="2">The sequence shown here is derived from an EMBL/GenBank/DDBJ whole genome shotgun (WGS) entry which is preliminary data.</text>
</comment>
<evidence type="ECO:0000313" key="2">
    <source>
        <dbReference type="EMBL" id="RDX71893.1"/>
    </source>
</evidence>
<keyword evidence="3" id="KW-1185">Reference proteome</keyword>
<dbReference type="InterPro" id="IPR043128">
    <property type="entry name" value="Rev_trsase/Diguanyl_cyclase"/>
</dbReference>
<dbReference type="InterPro" id="IPR041577">
    <property type="entry name" value="RT_RNaseH_2"/>
</dbReference>
<dbReference type="PANTHER" id="PTHR24559">
    <property type="entry name" value="TRANSPOSON TY3-I GAG-POL POLYPROTEIN"/>
    <property type="match status" value="1"/>
</dbReference>
<dbReference type="Pfam" id="PF17919">
    <property type="entry name" value="RT_RNaseH_2"/>
    <property type="match status" value="1"/>
</dbReference>
<dbReference type="OrthoDB" id="1435064at2759"/>
<proteinExistence type="predicted"/>
<dbReference type="Gene3D" id="3.10.10.10">
    <property type="entry name" value="HIV Type 1 Reverse Transcriptase, subunit A, domain 1"/>
    <property type="match status" value="1"/>
</dbReference>
<feature type="domain" description="Reverse transcriptase/retrotransposon-derived protein RNase H-like" evidence="1">
    <location>
        <begin position="208"/>
        <end position="283"/>
    </location>
</feature>
<feature type="non-terminal residue" evidence="2">
    <location>
        <position position="1"/>
    </location>
</feature>
<dbReference type="Gene3D" id="3.30.70.270">
    <property type="match status" value="1"/>
</dbReference>
<dbReference type="InterPro" id="IPR053134">
    <property type="entry name" value="RNA-dir_DNA_polymerase"/>
</dbReference>
<reference evidence="2" key="1">
    <citation type="submission" date="2018-05" db="EMBL/GenBank/DDBJ databases">
        <title>Draft genome of Mucuna pruriens seed.</title>
        <authorList>
            <person name="Nnadi N.E."/>
            <person name="Vos R."/>
            <person name="Hasami M.H."/>
            <person name="Devisetty U.K."/>
            <person name="Aguiy J.C."/>
        </authorList>
    </citation>
    <scope>NUCLEOTIDE SEQUENCE [LARGE SCALE GENOMIC DNA]</scope>
    <source>
        <strain evidence="2">JCA_2017</strain>
    </source>
</reference>
<evidence type="ECO:0000313" key="3">
    <source>
        <dbReference type="Proteomes" id="UP000257109"/>
    </source>
</evidence>
<dbReference type="EMBL" id="QJKJ01011148">
    <property type="protein sequence ID" value="RDX71893.1"/>
    <property type="molecule type" value="Genomic_DNA"/>
</dbReference>
<name>A0A371F127_MUCPR</name>
<protein>
    <recommendedName>
        <fullName evidence="1">Reverse transcriptase/retrotransposon-derived protein RNase H-like domain-containing protein</fullName>
    </recommendedName>
</protein>
<dbReference type="InterPro" id="IPR043502">
    <property type="entry name" value="DNA/RNA_pol_sf"/>
</dbReference>
<accession>A0A371F127</accession>
<dbReference type="AlphaFoldDB" id="A0A371F127"/>
<dbReference type="Proteomes" id="UP000257109">
    <property type="component" value="Unassembled WGS sequence"/>
</dbReference>
<dbReference type="CDD" id="cd01647">
    <property type="entry name" value="RT_LTR"/>
    <property type="match status" value="1"/>
</dbReference>
<sequence>MVEGDLPIVSEFSSVFLKDVNNLPPKKEIELSPMDLTHTSSTLLDKSTRGTLVLLVKKKNGGMRLCIDNHQLNKVTIKNTYPLLRIYDLMNQLFEDVPKTTFRIRYDHYEYLVMSFGVTNASSDLSSLLSFVVVFMDDILLYSKSREEHVEHLRVVLQVLEDKSCKGRSHVSEIRSFLELGNCYRRFIEGFSKLALPLTRFTCKGQESKCESSFLELKKRLTSTPMLVLPNRNEPFVVYYDASNMCFRRSVDARKQGCVAYTSRQLKTHERNYPTHDLELSTMRYLEYLKDFDFTLSYHLDKVNVVADTLSRKSLHMSTLMIRKLDLIKQFRDLTLL</sequence>
<dbReference type="PANTHER" id="PTHR24559:SF444">
    <property type="entry name" value="REVERSE TRANSCRIPTASE DOMAIN-CONTAINING PROTEIN"/>
    <property type="match status" value="1"/>
</dbReference>